<evidence type="ECO:0000313" key="7">
    <source>
        <dbReference type="EMBL" id="GGH79792.1"/>
    </source>
</evidence>
<dbReference type="PANTHER" id="PTHR33507">
    <property type="entry name" value="INNER MEMBRANE PROTEIN YBBJ"/>
    <property type="match status" value="1"/>
</dbReference>
<feature type="domain" description="NfeD-like C-terminal" evidence="6">
    <location>
        <begin position="152"/>
        <end position="206"/>
    </location>
</feature>
<gene>
    <name evidence="7" type="ORF">GCM10007096_15250</name>
</gene>
<comment type="subcellular location">
    <subcellularLocation>
        <location evidence="1">Membrane</location>
        <topology evidence="1">Multi-pass membrane protein</topology>
    </subcellularLocation>
</comment>
<dbReference type="SUPFAM" id="SSF141322">
    <property type="entry name" value="NfeD domain-like"/>
    <property type="match status" value="1"/>
</dbReference>
<dbReference type="PANTHER" id="PTHR33507:SF3">
    <property type="entry name" value="INNER MEMBRANE PROTEIN YBBJ"/>
    <property type="match status" value="1"/>
</dbReference>
<keyword evidence="2 5" id="KW-0812">Transmembrane</keyword>
<feature type="transmembrane region" description="Helical" evidence="5">
    <location>
        <begin position="29"/>
        <end position="47"/>
    </location>
</feature>
<keyword evidence="3 5" id="KW-1133">Transmembrane helix</keyword>
<protein>
    <recommendedName>
        <fullName evidence="6">NfeD-like C-terminal domain-containing protein</fullName>
    </recommendedName>
</protein>
<dbReference type="AlphaFoldDB" id="A0A8J2ZVI2"/>
<dbReference type="InterPro" id="IPR052165">
    <property type="entry name" value="Membrane_assoc_protease"/>
</dbReference>
<name>A0A8J2ZVI2_9BACL</name>
<evidence type="ECO:0000313" key="8">
    <source>
        <dbReference type="Proteomes" id="UP000656813"/>
    </source>
</evidence>
<evidence type="ECO:0000256" key="4">
    <source>
        <dbReference type="ARBA" id="ARBA00023136"/>
    </source>
</evidence>
<evidence type="ECO:0000256" key="2">
    <source>
        <dbReference type="ARBA" id="ARBA00022692"/>
    </source>
</evidence>
<dbReference type="Gene3D" id="2.40.50.140">
    <property type="entry name" value="Nucleic acid-binding proteins"/>
    <property type="match status" value="1"/>
</dbReference>
<evidence type="ECO:0000256" key="1">
    <source>
        <dbReference type="ARBA" id="ARBA00004141"/>
    </source>
</evidence>
<keyword evidence="4 5" id="KW-0472">Membrane</keyword>
<feature type="transmembrane region" description="Helical" evidence="5">
    <location>
        <begin position="107"/>
        <end position="129"/>
    </location>
</feature>
<dbReference type="InterPro" id="IPR002810">
    <property type="entry name" value="NfeD-like_C"/>
</dbReference>
<feature type="transmembrane region" description="Helical" evidence="5">
    <location>
        <begin position="82"/>
        <end position="101"/>
    </location>
</feature>
<feature type="transmembrane region" description="Helical" evidence="5">
    <location>
        <begin position="53"/>
        <end position="70"/>
    </location>
</feature>
<dbReference type="EMBL" id="BMFV01000008">
    <property type="protein sequence ID" value="GGH79792.1"/>
    <property type="molecule type" value="Genomic_DNA"/>
</dbReference>
<dbReference type="Proteomes" id="UP000656813">
    <property type="component" value="Unassembled WGS sequence"/>
</dbReference>
<dbReference type="GO" id="GO:0005886">
    <property type="term" value="C:plasma membrane"/>
    <property type="evidence" value="ECO:0007669"/>
    <property type="project" value="TreeGrafter"/>
</dbReference>
<comment type="caution">
    <text evidence="7">The sequence shown here is derived from an EMBL/GenBank/DDBJ whole genome shotgun (WGS) entry which is preliminary data.</text>
</comment>
<reference evidence="7" key="2">
    <citation type="submission" date="2020-09" db="EMBL/GenBank/DDBJ databases">
        <authorList>
            <person name="Sun Q."/>
            <person name="Zhou Y."/>
        </authorList>
    </citation>
    <scope>NUCLEOTIDE SEQUENCE</scope>
    <source>
        <strain evidence="7">CGMCC 1.12777</strain>
    </source>
</reference>
<dbReference type="RefSeq" id="WP_188496801.1">
    <property type="nucleotide sequence ID" value="NZ_BMFV01000008.1"/>
</dbReference>
<feature type="transmembrane region" description="Helical" evidence="5">
    <location>
        <begin position="6"/>
        <end position="22"/>
    </location>
</feature>
<dbReference type="Pfam" id="PF01957">
    <property type="entry name" value="NfeD"/>
    <property type="match status" value="1"/>
</dbReference>
<organism evidence="7 8">
    <name type="scientific">Pullulanibacillus pueri</name>
    <dbReference type="NCBI Taxonomy" id="1437324"/>
    <lineage>
        <taxon>Bacteria</taxon>
        <taxon>Bacillati</taxon>
        <taxon>Bacillota</taxon>
        <taxon>Bacilli</taxon>
        <taxon>Bacillales</taxon>
        <taxon>Sporolactobacillaceae</taxon>
        <taxon>Pullulanibacillus</taxon>
    </lineage>
</organism>
<evidence type="ECO:0000256" key="3">
    <source>
        <dbReference type="ARBA" id="ARBA00022989"/>
    </source>
</evidence>
<accession>A0A8J2ZVI2</accession>
<proteinExistence type="predicted"/>
<evidence type="ECO:0000259" key="6">
    <source>
        <dbReference type="Pfam" id="PF01957"/>
    </source>
</evidence>
<keyword evidence="8" id="KW-1185">Reference proteome</keyword>
<reference evidence="7" key="1">
    <citation type="journal article" date="2014" name="Int. J. Syst. Evol. Microbiol.">
        <title>Complete genome sequence of Corynebacterium casei LMG S-19264T (=DSM 44701T), isolated from a smear-ripened cheese.</title>
        <authorList>
            <consortium name="US DOE Joint Genome Institute (JGI-PGF)"/>
            <person name="Walter F."/>
            <person name="Albersmeier A."/>
            <person name="Kalinowski J."/>
            <person name="Ruckert C."/>
        </authorList>
    </citation>
    <scope>NUCLEOTIDE SEQUENCE</scope>
    <source>
        <strain evidence="7">CGMCC 1.12777</strain>
    </source>
</reference>
<evidence type="ECO:0000256" key="5">
    <source>
        <dbReference type="SAM" id="Phobius"/>
    </source>
</evidence>
<dbReference type="InterPro" id="IPR012340">
    <property type="entry name" value="NA-bd_OB-fold"/>
</dbReference>
<sequence>MAILDIAIVGFIVIFLASLLMFGEFLVRAKGIFGVISLLLFVLYFIHHLPNDSPVLMISLLVAGFILIVLDGKLINNGSVAILGLLLMMLACALPAPSWVYGLGVSAAFILGVCGSFLFLKVFPARAFWSKLTLMDQLSSEKGYNSINAEYKLLVGKIGKSITPFRPVGTIEVEGKQYSAITNGVWLERDQMIKVVSVDGTRIVIEAHQE</sequence>